<feature type="compositionally biased region" description="Basic and acidic residues" evidence="1">
    <location>
        <begin position="93"/>
        <end position="109"/>
    </location>
</feature>
<proteinExistence type="predicted"/>
<dbReference type="EMBL" id="CP030750">
    <property type="protein sequence ID" value="AXA22756.1"/>
    <property type="molecule type" value="Genomic_DNA"/>
</dbReference>
<accession>A0AAD0L0M9</accession>
<evidence type="ECO:0000313" key="2">
    <source>
        <dbReference type="EMBL" id="AXA22756.1"/>
    </source>
</evidence>
<feature type="region of interest" description="Disordered" evidence="1">
    <location>
        <begin position="85"/>
        <end position="109"/>
    </location>
</feature>
<reference evidence="2 3" key="1">
    <citation type="submission" date="2018-06" db="EMBL/GenBank/DDBJ databases">
        <title>The genome of Pseudomonas putida NX-1, a lignin degrader.</title>
        <authorList>
            <person name="Xu Z."/>
        </authorList>
    </citation>
    <scope>NUCLEOTIDE SEQUENCE [LARGE SCALE GENOMIC DNA]</scope>
    <source>
        <strain evidence="2 3">NX-1</strain>
    </source>
</reference>
<feature type="compositionally biased region" description="Polar residues" evidence="1">
    <location>
        <begin position="7"/>
        <end position="21"/>
    </location>
</feature>
<evidence type="ECO:0000313" key="3">
    <source>
        <dbReference type="Proteomes" id="UP000251617"/>
    </source>
</evidence>
<name>A0AAD0L0M9_PSEPU</name>
<gene>
    <name evidence="2" type="ORF">C1S65_00940</name>
</gene>
<feature type="region of interest" description="Disordered" evidence="1">
    <location>
        <begin position="1"/>
        <end position="48"/>
    </location>
</feature>
<dbReference type="RefSeq" id="WP_112897093.1">
    <property type="nucleotide sequence ID" value="NZ_CP030750.1"/>
</dbReference>
<dbReference type="Proteomes" id="UP000251617">
    <property type="component" value="Chromosome"/>
</dbReference>
<dbReference type="AlphaFoldDB" id="A0AAD0L0M9"/>
<protein>
    <submittedName>
        <fullName evidence="2">Uncharacterized protein</fullName>
    </submittedName>
</protein>
<organism evidence="2 3">
    <name type="scientific">Pseudomonas putida</name>
    <name type="common">Arthrobacter siderocapsulatus</name>
    <dbReference type="NCBI Taxonomy" id="303"/>
    <lineage>
        <taxon>Bacteria</taxon>
        <taxon>Pseudomonadati</taxon>
        <taxon>Pseudomonadota</taxon>
        <taxon>Gammaproteobacteria</taxon>
        <taxon>Pseudomonadales</taxon>
        <taxon>Pseudomonadaceae</taxon>
        <taxon>Pseudomonas</taxon>
    </lineage>
</organism>
<feature type="compositionally biased region" description="Polar residues" evidence="1">
    <location>
        <begin position="39"/>
        <end position="48"/>
    </location>
</feature>
<sequence>MDGVNSLPASQVKTLNATQGTGKPDEKPDATASVAAPQKTGSSDNASISPLAQLLSDAAARAAKRDASTDRSGLKAIAEQVTRAIHSPAFEQSKVERDAETPASDDPQRLEQARQATAFLNNKGSNPFAGMSMEQLSLIVHDDSGAFTVNERRAALVETGAQEEAWSRAVSQKLMDEYNRDGHMSPKTLQGILDYYKGLPPIMEAQLPDNYEHDLNKLIQYAEKEQSHSKDQLQSLLDLVLAKRLEYTDKTATQDI</sequence>
<evidence type="ECO:0000256" key="1">
    <source>
        <dbReference type="SAM" id="MobiDB-lite"/>
    </source>
</evidence>